<comment type="caution">
    <text evidence="5">The sequence shown here is derived from an EMBL/GenBank/DDBJ whole genome shotgun (WGS) entry which is preliminary data.</text>
</comment>
<evidence type="ECO:0000256" key="2">
    <source>
        <dbReference type="ARBA" id="ARBA00023125"/>
    </source>
</evidence>
<dbReference type="PRINTS" id="PR00035">
    <property type="entry name" value="HTHGNTR"/>
</dbReference>
<dbReference type="OrthoDB" id="397811at2"/>
<accession>A0A4R0XS98</accession>
<dbReference type="CDD" id="cd07377">
    <property type="entry name" value="WHTH_GntR"/>
    <property type="match status" value="1"/>
</dbReference>
<keyword evidence="6" id="KW-1185">Reference proteome</keyword>
<dbReference type="GO" id="GO:0003700">
    <property type="term" value="F:DNA-binding transcription factor activity"/>
    <property type="evidence" value="ECO:0007669"/>
    <property type="project" value="InterPro"/>
</dbReference>
<proteinExistence type="predicted"/>
<dbReference type="PANTHER" id="PTHR44846:SF1">
    <property type="entry name" value="MANNOSYL-D-GLYCERATE TRANSPORT_METABOLISM SYSTEM REPRESSOR MNGR-RELATED"/>
    <property type="match status" value="1"/>
</dbReference>
<dbReference type="AlphaFoldDB" id="A0A4R0XS98"/>
<evidence type="ECO:0000256" key="3">
    <source>
        <dbReference type="ARBA" id="ARBA00023163"/>
    </source>
</evidence>
<dbReference type="Proteomes" id="UP000291072">
    <property type="component" value="Unassembled WGS sequence"/>
</dbReference>
<evidence type="ECO:0000313" key="6">
    <source>
        <dbReference type="Proteomes" id="UP000291072"/>
    </source>
</evidence>
<dbReference type="GO" id="GO:0045892">
    <property type="term" value="P:negative regulation of DNA-templated transcription"/>
    <property type="evidence" value="ECO:0007669"/>
    <property type="project" value="TreeGrafter"/>
</dbReference>
<keyword evidence="2" id="KW-0238">DNA-binding</keyword>
<dbReference type="InterPro" id="IPR050679">
    <property type="entry name" value="Bact_HTH_transcr_reg"/>
</dbReference>
<dbReference type="Pfam" id="PF00392">
    <property type="entry name" value="GntR"/>
    <property type="match status" value="1"/>
</dbReference>
<dbReference type="PANTHER" id="PTHR44846">
    <property type="entry name" value="MANNOSYL-D-GLYCERATE TRANSPORT/METABOLISM SYSTEM REPRESSOR MNGR-RELATED"/>
    <property type="match status" value="1"/>
</dbReference>
<feature type="domain" description="HTH gntR-type" evidence="4">
    <location>
        <begin position="1"/>
        <end position="69"/>
    </location>
</feature>
<dbReference type="EMBL" id="PSZP01000033">
    <property type="protein sequence ID" value="TCG10567.1"/>
    <property type="molecule type" value="Genomic_DNA"/>
</dbReference>
<protein>
    <recommendedName>
        <fullName evidence="4">HTH gntR-type domain-containing protein</fullName>
    </recommendedName>
</protein>
<dbReference type="SMART" id="SM00345">
    <property type="entry name" value="HTH_GNTR"/>
    <property type="match status" value="1"/>
</dbReference>
<evidence type="ECO:0000256" key="1">
    <source>
        <dbReference type="ARBA" id="ARBA00023015"/>
    </source>
</evidence>
<dbReference type="GO" id="GO:0003677">
    <property type="term" value="F:DNA binding"/>
    <property type="evidence" value="ECO:0007669"/>
    <property type="project" value="UniProtKB-KW"/>
</dbReference>
<keyword evidence="1" id="KW-0805">Transcription regulation</keyword>
<dbReference type="InterPro" id="IPR036388">
    <property type="entry name" value="WH-like_DNA-bd_sf"/>
</dbReference>
<sequence>MTIRQYIQKYILLKIVSGEWQPDSILPSENQLAKKFSCSRIIARQALTTFVSAGILQPQKGRGYVVLASGIQDFLESNSKRFNSIKEKVEWLNEEESKKHYNFIQEEYIQKSNFLEDFKLEEMGVKVKEYYDEKGLVCVQITYLKNELINTIGKEKVSDSLTKAMVNHAIIPTARRKEYFPNKDYILDRYKEELGWDTIAIASICQLFVEEKLIEVSAKLVRKDVFRIRTKKEIIL</sequence>
<gene>
    <name evidence="5" type="ORF">C4B25_03670</name>
</gene>
<keyword evidence="3" id="KW-0804">Transcription</keyword>
<dbReference type="InterPro" id="IPR000524">
    <property type="entry name" value="Tscrpt_reg_HTH_GntR"/>
</dbReference>
<organism evidence="5 6">
    <name type="scientific">Mycoplasma todarodis</name>
    <dbReference type="NCBI Taxonomy" id="1937191"/>
    <lineage>
        <taxon>Bacteria</taxon>
        <taxon>Bacillati</taxon>
        <taxon>Mycoplasmatota</taxon>
        <taxon>Mollicutes</taxon>
        <taxon>Mycoplasmataceae</taxon>
        <taxon>Mycoplasma</taxon>
    </lineage>
</organism>
<dbReference type="SUPFAM" id="SSF46785">
    <property type="entry name" value="Winged helix' DNA-binding domain"/>
    <property type="match status" value="1"/>
</dbReference>
<dbReference type="RefSeq" id="WP_131613686.1">
    <property type="nucleotide sequence ID" value="NZ_PSZP01000033.1"/>
</dbReference>
<reference evidence="5 6" key="1">
    <citation type="submission" date="2018-02" db="EMBL/GenBank/DDBJ databases">
        <title>Mycoplasma marinum and Mycoplasma todarodis sp. nov., moderately halophilic and psychrotolerant mycoplasmas isolated from cephalopods.</title>
        <authorList>
            <person name="Viver T."/>
        </authorList>
    </citation>
    <scope>NUCLEOTIDE SEQUENCE [LARGE SCALE GENOMIC DNA]</scope>
    <source>
        <strain evidence="5 6">5H</strain>
    </source>
</reference>
<dbReference type="InterPro" id="IPR036390">
    <property type="entry name" value="WH_DNA-bd_sf"/>
</dbReference>
<dbReference type="Gene3D" id="1.10.10.10">
    <property type="entry name" value="Winged helix-like DNA-binding domain superfamily/Winged helix DNA-binding domain"/>
    <property type="match status" value="1"/>
</dbReference>
<evidence type="ECO:0000259" key="4">
    <source>
        <dbReference type="PROSITE" id="PS50949"/>
    </source>
</evidence>
<name>A0A4R0XS98_9MOLU</name>
<evidence type="ECO:0000313" key="5">
    <source>
        <dbReference type="EMBL" id="TCG10567.1"/>
    </source>
</evidence>
<dbReference type="PROSITE" id="PS50949">
    <property type="entry name" value="HTH_GNTR"/>
    <property type="match status" value="1"/>
</dbReference>